<sequence length="146" mass="15473">MKPLEFLNRVYIVNPRGVDPSLVEAAAGGLRDKVTKQMVRQARPVGDILMKNPGPVVGVIVGGAAALSATGVVVAKRKVIGEKVKRGWERAQGKTSTPDADGRFYDPWRAASPKTEDGKPESATTPANEHPLPSDSHEKPPTGDVG</sequence>
<keyword evidence="2" id="KW-0472">Membrane</keyword>
<feature type="transmembrane region" description="Helical" evidence="2">
    <location>
        <begin position="56"/>
        <end position="75"/>
    </location>
</feature>
<reference evidence="3" key="1">
    <citation type="submission" date="2022-02" db="EMBL/GenBank/DDBJ databases">
        <authorList>
            <person name="Lee M."/>
            <person name="Kim S.-J."/>
            <person name="Jung M.-Y."/>
        </authorList>
    </citation>
    <scope>NUCLEOTIDE SEQUENCE</scope>
    <source>
        <strain evidence="3">JHP9</strain>
    </source>
</reference>
<dbReference type="EMBL" id="JAKNCJ010000017">
    <property type="protein sequence ID" value="MCL6424491.1"/>
    <property type="molecule type" value="Genomic_DNA"/>
</dbReference>
<evidence type="ECO:0000313" key="4">
    <source>
        <dbReference type="Proteomes" id="UP001203761"/>
    </source>
</evidence>
<gene>
    <name evidence="3" type="ORF">Bequi_14095</name>
</gene>
<dbReference type="RefSeq" id="WP_249738565.1">
    <property type="nucleotide sequence ID" value="NZ_JAKNCJ010000017.1"/>
</dbReference>
<keyword evidence="4" id="KW-1185">Reference proteome</keyword>
<feature type="region of interest" description="Disordered" evidence="1">
    <location>
        <begin position="84"/>
        <end position="146"/>
    </location>
</feature>
<evidence type="ECO:0000256" key="2">
    <source>
        <dbReference type="SAM" id="Phobius"/>
    </source>
</evidence>
<feature type="compositionally biased region" description="Basic and acidic residues" evidence="1">
    <location>
        <begin position="135"/>
        <end position="146"/>
    </location>
</feature>
<evidence type="ECO:0000256" key="1">
    <source>
        <dbReference type="SAM" id="MobiDB-lite"/>
    </source>
</evidence>
<keyword evidence="2" id="KW-1133">Transmembrane helix</keyword>
<proteinExistence type="predicted"/>
<dbReference type="Proteomes" id="UP001203761">
    <property type="component" value="Unassembled WGS sequence"/>
</dbReference>
<keyword evidence="2" id="KW-0812">Transmembrane</keyword>
<evidence type="ECO:0000313" key="3">
    <source>
        <dbReference type="EMBL" id="MCL6424491.1"/>
    </source>
</evidence>
<accession>A0ABT0R3M5</accession>
<comment type="caution">
    <text evidence="3">The sequence shown here is derived from an EMBL/GenBank/DDBJ whole genome shotgun (WGS) entry which is preliminary data.</text>
</comment>
<organism evidence="3 4">
    <name type="scientific">Brachybacterium equifaecis</name>
    <dbReference type="NCBI Taxonomy" id="2910770"/>
    <lineage>
        <taxon>Bacteria</taxon>
        <taxon>Bacillati</taxon>
        <taxon>Actinomycetota</taxon>
        <taxon>Actinomycetes</taxon>
        <taxon>Micrococcales</taxon>
        <taxon>Dermabacteraceae</taxon>
        <taxon>Brachybacterium</taxon>
    </lineage>
</organism>
<name>A0ABT0R3M5_9MICO</name>
<protein>
    <submittedName>
        <fullName evidence="3">Uncharacterized protein</fullName>
    </submittedName>
</protein>